<dbReference type="GO" id="GO:0005737">
    <property type="term" value="C:cytoplasm"/>
    <property type="evidence" value="ECO:0007669"/>
    <property type="project" value="TreeGrafter"/>
</dbReference>
<evidence type="ECO:0000313" key="1">
    <source>
        <dbReference type="EMBL" id="MPM60475.1"/>
    </source>
</evidence>
<gene>
    <name evidence="1" type="primary">iaaH_6</name>
    <name evidence="1" type="ORF">SDC9_107326</name>
</gene>
<dbReference type="GO" id="GO:0016805">
    <property type="term" value="F:dipeptidase activity"/>
    <property type="evidence" value="ECO:0007669"/>
    <property type="project" value="TreeGrafter"/>
</dbReference>
<reference evidence="1" key="1">
    <citation type="submission" date="2019-08" db="EMBL/GenBank/DDBJ databases">
        <authorList>
            <person name="Kucharzyk K."/>
            <person name="Murdoch R.W."/>
            <person name="Higgins S."/>
            <person name="Loffler F."/>
        </authorList>
    </citation>
    <scope>NUCLEOTIDE SEQUENCE</scope>
</reference>
<dbReference type="InterPro" id="IPR002933">
    <property type="entry name" value="Peptidase_M20"/>
</dbReference>
<dbReference type="GO" id="GO:0046657">
    <property type="term" value="P:folic acid catabolic process"/>
    <property type="evidence" value="ECO:0007669"/>
    <property type="project" value="TreeGrafter"/>
</dbReference>
<keyword evidence="1" id="KW-0378">Hydrolase</keyword>
<dbReference type="EMBL" id="VSSQ01017823">
    <property type="protein sequence ID" value="MPM60475.1"/>
    <property type="molecule type" value="Genomic_DNA"/>
</dbReference>
<organism evidence="1">
    <name type="scientific">bioreactor metagenome</name>
    <dbReference type="NCBI Taxonomy" id="1076179"/>
    <lineage>
        <taxon>unclassified sequences</taxon>
        <taxon>metagenomes</taxon>
        <taxon>ecological metagenomes</taxon>
    </lineage>
</organism>
<dbReference type="Pfam" id="PF01546">
    <property type="entry name" value="Peptidase_M20"/>
    <property type="match status" value="1"/>
</dbReference>
<name>A0A645B4W8_9ZZZZ</name>
<dbReference type="SUPFAM" id="SSF53187">
    <property type="entry name" value="Zn-dependent exopeptidases"/>
    <property type="match status" value="1"/>
</dbReference>
<dbReference type="EC" id="3.5.1.-" evidence="1"/>
<dbReference type="PANTHER" id="PTHR30575:SF3">
    <property type="entry name" value="PEPTIDASE M20 DIMERISATION DOMAIN-CONTAINING PROTEIN"/>
    <property type="match status" value="1"/>
</dbReference>
<comment type="caution">
    <text evidence="1">The sequence shown here is derived from an EMBL/GenBank/DDBJ whole genome shotgun (WGS) entry which is preliminary data.</text>
</comment>
<dbReference type="Gene3D" id="3.40.630.10">
    <property type="entry name" value="Zn peptidases"/>
    <property type="match status" value="1"/>
</dbReference>
<proteinExistence type="predicted"/>
<dbReference type="GO" id="GO:0071713">
    <property type="term" value="F:para-aminobenzoyl-glutamate hydrolase activity"/>
    <property type="evidence" value="ECO:0007669"/>
    <property type="project" value="TreeGrafter"/>
</dbReference>
<dbReference type="AlphaFoldDB" id="A0A645B4W8"/>
<accession>A0A645B4W8</accession>
<dbReference type="InterPro" id="IPR052030">
    <property type="entry name" value="Peptidase_M20/M20A_hydrolases"/>
</dbReference>
<sequence length="140" mass="15697">MKIETRGETTEINDYITQRAIKILEGAANMYDVTCEITLAGKAESGYSDKELSLLVKEASSEVPDITNTVEYTSLSGSEDATYMMNKVQQNKGKAVYLMFGTERTADHHNNGFDFNEEVLKVAVKVYMMTVLKLYEKEGN</sequence>
<protein>
    <submittedName>
        <fullName evidence="1">Indole-3-acetyl-aspartic acid hydrolase</fullName>
        <ecNumber evidence="1">3.5.1.-</ecNumber>
    </submittedName>
</protein>
<dbReference type="PANTHER" id="PTHR30575">
    <property type="entry name" value="PEPTIDASE M20"/>
    <property type="match status" value="1"/>
</dbReference>